<dbReference type="SUPFAM" id="SSF52540">
    <property type="entry name" value="P-loop containing nucleoside triphosphate hydrolases"/>
    <property type="match status" value="1"/>
</dbReference>
<feature type="compositionally biased region" description="Pro residues" evidence="1">
    <location>
        <begin position="986"/>
        <end position="995"/>
    </location>
</feature>
<dbReference type="EMBL" id="MHLP01000023">
    <property type="protein sequence ID" value="OGZ12385.1"/>
    <property type="molecule type" value="Genomic_DNA"/>
</dbReference>
<dbReference type="CDD" id="cd01127">
    <property type="entry name" value="TrwB_TraG_TraD_VirD4"/>
    <property type="match status" value="1"/>
</dbReference>
<organism evidence="3 4">
    <name type="scientific">Candidatus Lloydbacteria bacterium RIFCSPLOWO2_01_FULL_50_20</name>
    <dbReference type="NCBI Taxonomy" id="1798665"/>
    <lineage>
        <taxon>Bacteria</taxon>
        <taxon>Candidatus Lloydiibacteriota</taxon>
    </lineage>
</organism>
<comment type="caution">
    <text evidence="3">The sequence shown here is derived from an EMBL/GenBank/DDBJ whole genome shotgun (WGS) entry which is preliminary data.</text>
</comment>
<dbReference type="PANTHER" id="PTHR30121">
    <property type="entry name" value="UNCHARACTERIZED PROTEIN YJGR-RELATED"/>
    <property type="match status" value="1"/>
</dbReference>
<feature type="domain" description="TraD/TraG TraM recognition site" evidence="2">
    <location>
        <begin position="775"/>
        <end position="840"/>
    </location>
</feature>
<protein>
    <recommendedName>
        <fullName evidence="2">TraD/TraG TraM recognition site domain-containing protein</fullName>
    </recommendedName>
</protein>
<reference evidence="3 4" key="1">
    <citation type="journal article" date="2016" name="Nat. Commun.">
        <title>Thousands of microbial genomes shed light on interconnected biogeochemical processes in an aquifer system.</title>
        <authorList>
            <person name="Anantharaman K."/>
            <person name="Brown C.T."/>
            <person name="Hug L.A."/>
            <person name="Sharon I."/>
            <person name="Castelle C.J."/>
            <person name="Probst A.J."/>
            <person name="Thomas B.C."/>
            <person name="Singh A."/>
            <person name="Wilkins M.J."/>
            <person name="Karaoz U."/>
            <person name="Brodie E.L."/>
            <person name="Williams K.H."/>
            <person name="Hubbard S.S."/>
            <person name="Banfield J.F."/>
        </authorList>
    </citation>
    <scope>NUCLEOTIDE SEQUENCE [LARGE SCALE GENOMIC DNA]</scope>
</reference>
<accession>A0A1G2DFH1</accession>
<dbReference type="Proteomes" id="UP000178534">
    <property type="component" value="Unassembled WGS sequence"/>
</dbReference>
<dbReference type="AlphaFoldDB" id="A0A1G2DFH1"/>
<name>A0A1G2DFH1_9BACT</name>
<dbReference type="Gene3D" id="3.40.50.300">
    <property type="entry name" value="P-loop containing nucleotide triphosphate hydrolases"/>
    <property type="match status" value="2"/>
</dbReference>
<dbReference type="InterPro" id="IPR027417">
    <property type="entry name" value="P-loop_NTPase"/>
</dbReference>
<sequence length="995" mass="110688">MEDPAKQFELPKFTSTEEELKYLRERVTQKEQQLWETEQPASKEAVVSQEVIAYGKEAPTAILAEHMLFENPQFERAVEHIGSLAHREKMRELYKILAERGILNAIKVVQGQNNQHIEDDFHRVLVQYIKSGGSLPGLEKERELAQLLRTTVYEVTLPFVGQQDGTRDVAFKEVITAMERFYVGMIPLEGASVGNYGPISLELVLSNFSNDIVFYVGIRDHMRDLFVKQILGAFPSAKIEECPADYNIFNEFGVSVASVAVPSSQFVYPIQFADEVDNDPLMVMLNSFTKIERNGEGAAIQLIMYPDQDHLANKMKYAIGQIKQGIPYKRAIAIPLSTGGTIMKTFSDFFANQAKGQKKETEIKANEREIGERTIALIEEKITSPIVRTNIRIVASAATRERADVIRTALEASFSQFNRPQGGGLKFVRADKGLQPLLHNFTFRRKNDDVVVLNTKELATLYHFPSAISQKEAPQLKTMKASSAPAPTDLPSDGVLLGKNNYRGESRDVRMTKADRLRHLYVVGQTGTGKSVFLKNLVIQDILAGNGVCFIDPHGSDVQDVLAAIPKERMDDVIYFDPTYTARPFGLNMLEYDAAKPEQKIFVVNEMLSIFRKLYEAVPESMGPAFEQYFRNATMLVMEDPETGNTLLEIPRVMADVNFRNLKLSRCKNPIVVQFWRDIAAKTSGETGLQNMIPYITNKFDIFLSNDVMRPIVAQERSSFNFREIMDNRKILLVNLAKGKLGDINANLIGLVLVGKILMAAMSRVDSFGKDLPDFYLYIDEFQNITTDSISSILSEARKYGLSLNVAHQFTAQLDEGIKKSVFGNVGSMIVFRVGAEDAEFLEPQFAPVFKASDIMKIENYNAYVKMLINGKPVPPFNIHIPAPTAGHTEIVEQVKELSYLKYGRDRKVVDEAIMQRYLSASPAQTSSAQSAAGKPILSSPATPFAQAFAQHAPPLTPQPSGTASPGAQSSPASPQSGMANAPQVSPTPPTGQNS</sequence>
<dbReference type="InterPro" id="IPR032689">
    <property type="entry name" value="TraG-D_C"/>
</dbReference>
<evidence type="ECO:0000313" key="3">
    <source>
        <dbReference type="EMBL" id="OGZ12385.1"/>
    </source>
</evidence>
<dbReference type="STRING" id="1798665.A2942_02725"/>
<proteinExistence type="predicted"/>
<dbReference type="InterPro" id="IPR051162">
    <property type="entry name" value="T4SS_component"/>
</dbReference>
<feature type="region of interest" description="Disordered" evidence="1">
    <location>
        <begin position="943"/>
        <end position="995"/>
    </location>
</feature>
<evidence type="ECO:0000259" key="2">
    <source>
        <dbReference type="Pfam" id="PF12696"/>
    </source>
</evidence>
<gene>
    <name evidence="3" type="ORF">A2942_02725</name>
</gene>
<dbReference type="Pfam" id="PF12696">
    <property type="entry name" value="TraG-D_C"/>
    <property type="match status" value="1"/>
</dbReference>
<feature type="compositionally biased region" description="Low complexity" evidence="1">
    <location>
        <begin position="943"/>
        <end position="978"/>
    </location>
</feature>
<evidence type="ECO:0000256" key="1">
    <source>
        <dbReference type="SAM" id="MobiDB-lite"/>
    </source>
</evidence>
<evidence type="ECO:0000313" key="4">
    <source>
        <dbReference type="Proteomes" id="UP000178534"/>
    </source>
</evidence>
<dbReference type="PANTHER" id="PTHR30121:SF11">
    <property type="entry name" value="AAA+ ATPASE DOMAIN-CONTAINING PROTEIN"/>
    <property type="match status" value="1"/>
</dbReference>